<feature type="region of interest" description="Disordered" evidence="1">
    <location>
        <begin position="257"/>
        <end position="285"/>
    </location>
</feature>
<protein>
    <submittedName>
        <fullName evidence="2">Uncharacterized protein</fullName>
    </submittedName>
</protein>
<dbReference type="EMBL" id="PYSW02000010">
    <property type="protein sequence ID" value="KAG2388337.1"/>
    <property type="molecule type" value="Genomic_DNA"/>
</dbReference>
<feature type="compositionally biased region" description="Basic and acidic residues" evidence="1">
    <location>
        <begin position="62"/>
        <end position="90"/>
    </location>
</feature>
<organism evidence="2 3">
    <name type="scientific">Naegleria lovaniensis</name>
    <name type="common">Amoeba</name>
    <dbReference type="NCBI Taxonomy" id="51637"/>
    <lineage>
        <taxon>Eukaryota</taxon>
        <taxon>Discoba</taxon>
        <taxon>Heterolobosea</taxon>
        <taxon>Tetramitia</taxon>
        <taxon>Eutetramitia</taxon>
        <taxon>Vahlkampfiidae</taxon>
        <taxon>Naegleria</taxon>
    </lineage>
</organism>
<gene>
    <name evidence="2" type="ORF">C9374_000501</name>
</gene>
<name>A0AA88GWJ1_NAELO</name>
<feature type="region of interest" description="Disordered" evidence="1">
    <location>
        <begin position="1"/>
        <end position="90"/>
    </location>
</feature>
<accession>A0AA88GWJ1</accession>
<sequence>MNFNHRKRHVLQGGAKRKLPPSEDDLIFEDSGISDSEFIKGSKGSSSFSKSLPLRAIRPSRRKNESRDAIDPIPEDLKHMFSPNKSKDAPHLSLKQTFNKKQGNGVFQNQMRYDSNRSPLRVFEPNLQEHLEYSEDNIFMPNSNQLSEHEHFFIQPSPNLHPQNKFFFDSYNSKDQLLVPQFHQPKHFSAGMEDHARRETEETNYGDLTIQFKPEMTTSGSFHMFSPFNDESSTSSNHWFSFQSNPRDECDLFSPLKHRRRTGNESQSLNQEWKPLFGVKSNEDH</sequence>
<comment type="caution">
    <text evidence="2">The sequence shown here is derived from an EMBL/GenBank/DDBJ whole genome shotgun (WGS) entry which is preliminary data.</text>
</comment>
<feature type="compositionally biased region" description="Low complexity" evidence="1">
    <location>
        <begin position="41"/>
        <end position="51"/>
    </location>
</feature>
<evidence type="ECO:0000256" key="1">
    <source>
        <dbReference type="SAM" id="MobiDB-lite"/>
    </source>
</evidence>
<evidence type="ECO:0000313" key="3">
    <source>
        <dbReference type="Proteomes" id="UP000816034"/>
    </source>
</evidence>
<evidence type="ECO:0000313" key="2">
    <source>
        <dbReference type="EMBL" id="KAG2388337.1"/>
    </source>
</evidence>
<reference evidence="2 3" key="1">
    <citation type="journal article" date="2018" name="BMC Genomics">
        <title>The genome of Naegleria lovaniensis, the basis for a comparative approach to unravel pathogenicity factors of the human pathogenic amoeba N. fowleri.</title>
        <authorList>
            <person name="Liechti N."/>
            <person name="Schurch N."/>
            <person name="Bruggmann R."/>
            <person name="Wittwer M."/>
        </authorList>
    </citation>
    <scope>NUCLEOTIDE SEQUENCE [LARGE SCALE GENOMIC DNA]</scope>
    <source>
        <strain evidence="2 3">ATCC 30569</strain>
    </source>
</reference>
<dbReference type="AlphaFoldDB" id="A0AA88GWJ1"/>
<feature type="compositionally biased region" description="Basic residues" evidence="1">
    <location>
        <begin position="1"/>
        <end position="19"/>
    </location>
</feature>
<dbReference type="RefSeq" id="XP_044552329.1">
    <property type="nucleotide sequence ID" value="XM_044694713.1"/>
</dbReference>
<dbReference type="GeneID" id="68092963"/>
<proteinExistence type="predicted"/>
<keyword evidence="3" id="KW-1185">Reference proteome</keyword>
<dbReference type="Proteomes" id="UP000816034">
    <property type="component" value="Unassembled WGS sequence"/>
</dbReference>